<proteinExistence type="predicted"/>
<name>B6FWM4_PEPHT</name>
<evidence type="ECO:0000313" key="3">
    <source>
        <dbReference type="Proteomes" id="UP000003178"/>
    </source>
</evidence>
<protein>
    <submittedName>
        <fullName evidence="2">Uncharacterized protein</fullName>
    </submittedName>
</protein>
<dbReference type="OrthoDB" id="1751659at2"/>
<dbReference type="eggNOG" id="ENOG5033UQ3">
    <property type="taxonomic scope" value="Bacteria"/>
</dbReference>
<reference evidence="2 3" key="2">
    <citation type="submission" date="2008-10" db="EMBL/GenBank/DDBJ databases">
        <title>Draft genome sequence of Clostridium hiranonis (DSM 13275).</title>
        <authorList>
            <person name="Sudarsanam P."/>
            <person name="Ley R."/>
            <person name="Guruge J."/>
            <person name="Turnbaugh P.J."/>
            <person name="Mahowald M."/>
            <person name="Liep D."/>
            <person name="Gordon J."/>
        </authorList>
    </citation>
    <scope>NUCLEOTIDE SEQUENCE [LARGE SCALE GENOMIC DNA]</scope>
    <source>
        <strain evidence="2 3">DSM 13275</strain>
    </source>
</reference>
<feature type="transmembrane region" description="Helical" evidence="1">
    <location>
        <begin position="58"/>
        <end position="75"/>
    </location>
</feature>
<dbReference type="STRING" id="500633.CLOHIR_00273"/>
<accession>B6FWM4</accession>
<reference evidence="2 3" key="1">
    <citation type="submission" date="2008-09" db="EMBL/GenBank/DDBJ databases">
        <authorList>
            <person name="Fulton L."/>
            <person name="Clifton S."/>
            <person name="Fulton B."/>
            <person name="Xu J."/>
            <person name="Minx P."/>
            <person name="Pepin K.H."/>
            <person name="Johnson M."/>
            <person name="Thiruvilangam P."/>
            <person name="Bhonagiri V."/>
            <person name="Nash W.E."/>
            <person name="Mardis E.R."/>
            <person name="Wilson R.K."/>
        </authorList>
    </citation>
    <scope>NUCLEOTIDE SEQUENCE [LARGE SCALE GENOMIC DNA]</scope>
    <source>
        <strain evidence="2 3">DSM 13275</strain>
    </source>
</reference>
<dbReference type="RefSeq" id="WP_006439194.1">
    <property type="nucleotide sequence ID" value="NZ_DS995355.1"/>
</dbReference>
<dbReference type="Proteomes" id="UP000003178">
    <property type="component" value="Unassembled WGS sequence"/>
</dbReference>
<keyword evidence="1" id="KW-0472">Membrane</keyword>
<organism evidence="2 3">
    <name type="scientific">Peptacetobacter hiranonis (strain DSM 13275 / JCM 10541 / KCTC 15199 / TO-931)</name>
    <name type="common">Clostridium hiranonis</name>
    <dbReference type="NCBI Taxonomy" id="500633"/>
    <lineage>
        <taxon>Bacteria</taxon>
        <taxon>Bacillati</taxon>
        <taxon>Bacillota</taxon>
        <taxon>Clostridia</taxon>
        <taxon>Peptostreptococcales</taxon>
        <taxon>Peptostreptococcaceae</taxon>
        <taxon>Peptacetobacter</taxon>
    </lineage>
</organism>
<evidence type="ECO:0000256" key="1">
    <source>
        <dbReference type="SAM" id="Phobius"/>
    </source>
</evidence>
<keyword evidence="1" id="KW-0812">Transmembrane</keyword>
<dbReference type="AlphaFoldDB" id="B6FWM4"/>
<keyword evidence="3" id="KW-1185">Reference proteome</keyword>
<dbReference type="EMBL" id="ABWP01000010">
    <property type="protein sequence ID" value="EEA86131.1"/>
    <property type="molecule type" value="Genomic_DNA"/>
</dbReference>
<comment type="caution">
    <text evidence="2">The sequence shown here is derived from an EMBL/GenBank/DDBJ whole genome shotgun (WGS) entry which is preliminary data.</text>
</comment>
<dbReference type="HOGENOM" id="CLU_1738090_0_0_9"/>
<gene>
    <name evidence="2" type="ORF">CLOHIR_00273</name>
</gene>
<feature type="transmembrane region" description="Helical" evidence="1">
    <location>
        <begin position="32"/>
        <end position="52"/>
    </location>
</feature>
<evidence type="ECO:0000313" key="2">
    <source>
        <dbReference type="EMBL" id="EEA86131.1"/>
    </source>
</evidence>
<sequence length="153" mass="17413">MSLKQRFAESFARSKTMSGPEKKANEILGKIILKKTIVPIVIMLIVLFGGIYLHINGWVTFGINIAIAVISFFVIRKQAEKYQTFTPYVGTLVSLEKRDKNNYVAIIKQGKKPIKLEIRYGGEDLEHIRRNQLIQVSYNAEAKMAIVVTNNNR</sequence>
<keyword evidence="1" id="KW-1133">Transmembrane helix</keyword>